<keyword evidence="1" id="KW-0732">Signal</keyword>
<accession>A0A2M3ZSW0</accession>
<feature type="signal peptide" evidence="1">
    <location>
        <begin position="1"/>
        <end position="25"/>
    </location>
</feature>
<dbReference type="AlphaFoldDB" id="A0A2M3ZSW0"/>
<evidence type="ECO:0000256" key="1">
    <source>
        <dbReference type="SAM" id="SignalP"/>
    </source>
</evidence>
<name>A0A2M3ZSW0_9DIPT</name>
<organism evidence="2">
    <name type="scientific">Anopheles braziliensis</name>
    <dbReference type="NCBI Taxonomy" id="58242"/>
    <lineage>
        <taxon>Eukaryota</taxon>
        <taxon>Metazoa</taxon>
        <taxon>Ecdysozoa</taxon>
        <taxon>Arthropoda</taxon>
        <taxon>Hexapoda</taxon>
        <taxon>Insecta</taxon>
        <taxon>Pterygota</taxon>
        <taxon>Neoptera</taxon>
        <taxon>Endopterygota</taxon>
        <taxon>Diptera</taxon>
        <taxon>Nematocera</taxon>
        <taxon>Culicoidea</taxon>
        <taxon>Culicidae</taxon>
        <taxon>Anophelinae</taxon>
        <taxon>Anopheles</taxon>
    </lineage>
</organism>
<reference evidence="2" key="1">
    <citation type="submission" date="2018-01" db="EMBL/GenBank/DDBJ databases">
        <title>An insight into the sialome of Amazonian anophelines.</title>
        <authorList>
            <person name="Ribeiro J.M."/>
            <person name="Scarpassa V."/>
            <person name="Calvo E."/>
        </authorList>
    </citation>
    <scope>NUCLEOTIDE SEQUENCE</scope>
    <source>
        <tissue evidence="2">Salivary glands</tissue>
    </source>
</reference>
<proteinExistence type="predicted"/>
<feature type="chain" id="PRO_5014733815" evidence="1">
    <location>
        <begin position="26"/>
        <end position="84"/>
    </location>
</feature>
<evidence type="ECO:0000313" key="2">
    <source>
        <dbReference type="EMBL" id="MBW31583.1"/>
    </source>
</evidence>
<sequence length="84" mass="9193">MVSQLTAYAEILCLLMTLFSAGASARNDIFLQSACSLKFVQVKDGVVIADGTYGDVRPRKSIKKNRKNSILNTFPQKSPPRVSS</sequence>
<protein>
    <submittedName>
        <fullName evidence="2">Putative secreted peptide</fullName>
    </submittedName>
</protein>
<dbReference type="EMBL" id="GGFM01010832">
    <property type="protein sequence ID" value="MBW31583.1"/>
    <property type="molecule type" value="Transcribed_RNA"/>
</dbReference>